<gene>
    <name evidence="1" type="ORF">CTLFYP3_00488</name>
</gene>
<protein>
    <recommendedName>
        <fullName evidence="2">Flavodoxin-like domain-containing protein</fullName>
    </recommendedName>
</protein>
<name>A0A6N2YUS1_9CLOT</name>
<organism evidence="1">
    <name type="scientific">Clostridium tertium</name>
    <dbReference type="NCBI Taxonomy" id="1559"/>
    <lineage>
        <taxon>Bacteria</taxon>
        <taxon>Bacillati</taxon>
        <taxon>Bacillota</taxon>
        <taxon>Clostridia</taxon>
        <taxon>Eubacteriales</taxon>
        <taxon>Clostridiaceae</taxon>
        <taxon>Clostridium</taxon>
    </lineage>
</organism>
<evidence type="ECO:0000313" key="1">
    <source>
        <dbReference type="EMBL" id="VYT70715.1"/>
    </source>
</evidence>
<proteinExistence type="predicted"/>
<sequence>MSKRYVDMFNKFKESDIICACGFGFNSDDGHINGLFRELIEDYGKTICILHYVDGCNFHLKSVLNEYKEKLRLDSTSNLRIILVDRNRNEVESQRKWFEVLLSEK</sequence>
<dbReference type="EMBL" id="CACRTO010000005">
    <property type="protein sequence ID" value="VYT70715.1"/>
    <property type="molecule type" value="Genomic_DNA"/>
</dbReference>
<accession>A0A6N2YUS1</accession>
<dbReference type="AlphaFoldDB" id="A0A6N2YUS1"/>
<reference evidence="1" key="1">
    <citation type="submission" date="2019-11" db="EMBL/GenBank/DDBJ databases">
        <authorList>
            <person name="Feng L."/>
        </authorList>
    </citation>
    <scope>NUCLEOTIDE SEQUENCE</scope>
    <source>
        <strain evidence="1">CTertiumLFYP3</strain>
    </source>
</reference>
<evidence type="ECO:0008006" key="2">
    <source>
        <dbReference type="Google" id="ProtNLM"/>
    </source>
</evidence>